<evidence type="ECO:0000313" key="1">
    <source>
        <dbReference type="EMBL" id="EYF05382.1"/>
    </source>
</evidence>
<protein>
    <submittedName>
        <fullName evidence="1">Uncharacterized protein</fullName>
    </submittedName>
</protein>
<name>A0A017T8T9_9BACT</name>
<dbReference type="AlphaFoldDB" id="A0A017T8T9"/>
<dbReference type="EMBL" id="ASRX01000024">
    <property type="protein sequence ID" value="EYF05382.1"/>
    <property type="molecule type" value="Genomic_DNA"/>
</dbReference>
<sequence>MPAELPPGPHRAALELANEATFSPQELDAYRKVMDEIQQLREYGEAKRTEGEAAGFEKGQAAGKAEAVLAVLAARGIAVDDKSQARILACTDAGTLDQWIGRATTASVVEAVFATTL</sequence>
<keyword evidence="2" id="KW-1185">Reference proteome</keyword>
<comment type="caution">
    <text evidence="1">The sequence shown here is derived from an EMBL/GenBank/DDBJ whole genome shotgun (WGS) entry which is preliminary data.</text>
</comment>
<organism evidence="1 2">
    <name type="scientific">Chondromyces apiculatus DSM 436</name>
    <dbReference type="NCBI Taxonomy" id="1192034"/>
    <lineage>
        <taxon>Bacteria</taxon>
        <taxon>Pseudomonadati</taxon>
        <taxon>Myxococcota</taxon>
        <taxon>Polyangia</taxon>
        <taxon>Polyangiales</taxon>
        <taxon>Polyangiaceae</taxon>
        <taxon>Chondromyces</taxon>
    </lineage>
</organism>
<dbReference type="STRING" id="1192034.CAP_3299"/>
<evidence type="ECO:0000313" key="2">
    <source>
        <dbReference type="Proteomes" id="UP000019678"/>
    </source>
</evidence>
<accession>A0A017T8T9</accession>
<dbReference type="eggNOG" id="COG1317">
    <property type="taxonomic scope" value="Bacteria"/>
</dbReference>
<gene>
    <name evidence="1" type="ORF">CAP_3299</name>
</gene>
<dbReference type="Proteomes" id="UP000019678">
    <property type="component" value="Unassembled WGS sequence"/>
</dbReference>
<proteinExistence type="predicted"/>
<reference evidence="1 2" key="1">
    <citation type="submission" date="2013-05" db="EMBL/GenBank/DDBJ databases">
        <title>Genome assembly of Chondromyces apiculatus DSM 436.</title>
        <authorList>
            <person name="Sharma G."/>
            <person name="Khatri I."/>
            <person name="Kaur C."/>
            <person name="Mayilraj S."/>
            <person name="Subramanian S."/>
        </authorList>
    </citation>
    <scope>NUCLEOTIDE SEQUENCE [LARGE SCALE GENOMIC DNA]</scope>
    <source>
        <strain evidence="1 2">DSM 436</strain>
    </source>
</reference>